<proteinExistence type="predicted"/>
<reference evidence="2 3" key="1">
    <citation type="submission" date="2020-02" db="EMBL/GenBank/DDBJ databases">
        <title>Streptomyces malaysiensis DSM14702 (JHCC583434, PFL_A843) Genome sequencing and assembly.</title>
        <authorList>
            <person name="Samborskyy M."/>
        </authorList>
    </citation>
    <scope>NUCLEOTIDE SEQUENCE [LARGE SCALE GENOMIC DNA]</scope>
    <source>
        <strain evidence="2 3">DSM 14702</strain>
    </source>
</reference>
<dbReference type="AlphaFoldDB" id="A0A7X5XB59"/>
<evidence type="ECO:0000256" key="1">
    <source>
        <dbReference type="SAM" id="MobiDB-lite"/>
    </source>
</evidence>
<gene>
    <name evidence="2" type="ORF">SMALB_8136</name>
</gene>
<dbReference type="Proteomes" id="UP000536624">
    <property type="component" value="Unassembled WGS sequence"/>
</dbReference>
<sequence>MPCGRPAPLDVVAALQGAAADPGAADGEVPRGQGGREAAGVGAARRALAGGGDDVPARRGVVGEAVELDAGQPAPDEFVADRVEDGVGAVGGVGGVAVPGPAVGAREHQDTAGGAQEHTRAEPFGVLVRDRVRHLDRPAGGRGEVHIDPAPAARGVCVLGAVGQFGVAAAGAGVGERAEPETGVGERRSGAVGVSVEDQAHRVGDGPAFGAAWLAVAGVGAESGGEVGDPALQRDLGGVRTLCGTVASA</sequence>
<name>A0A7X5XB59_STRMQ</name>
<feature type="region of interest" description="Disordered" evidence="1">
    <location>
        <begin position="21"/>
        <end position="40"/>
    </location>
</feature>
<evidence type="ECO:0000313" key="3">
    <source>
        <dbReference type="Proteomes" id="UP000536624"/>
    </source>
</evidence>
<evidence type="ECO:0000313" key="2">
    <source>
        <dbReference type="EMBL" id="NIY70005.1"/>
    </source>
</evidence>
<accession>A0A7X5XB59</accession>
<dbReference type="EMBL" id="JAALLH010000002">
    <property type="protein sequence ID" value="NIY70005.1"/>
    <property type="molecule type" value="Genomic_DNA"/>
</dbReference>
<comment type="caution">
    <text evidence="2">The sequence shown here is derived from an EMBL/GenBank/DDBJ whole genome shotgun (WGS) entry which is preliminary data.</text>
</comment>
<organism evidence="2 3">
    <name type="scientific">Streptomyces malaysiensis</name>
    <dbReference type="NCBI Taxonomy" id="92644"/>
    <lineage>
        <taxon>Bacteria</taxon>
        <taxon>Bacillati</taxon>
        <taxon>Actinomycetota</taxon>
        <taxon>Actinomycetes</taxon>
        <taxon>Kitasatosporales</taxon>
        <taxon>Streptomycetaceae</taxon>
        <taxon>Streptomyces</taxon>
        <taxon>Streptomyces violaceusniger group</taxon>
    </lineage>
</organism>
<protein>
    <submittedName>
        <fullName evidence="2">Uncharacterized protein</fullName>
    </submittedName>
</protein>